<dbReference type="InterPro" id="IPR050272">
    <property type="entry name" value="Isochorismatase-like_hydrls"/>
</dbReference>
<evidence type="ECO:0000259" key="2">
    <source>
        <dbReference type="Pfam" id="PF00857"/>
    </source>
</evidence>
<accession>A0A1U7JF66</accession>
<sequence>MAKVHSEAEPFAFEFDTETTALVMIDMQADFVEPGGFGEALGNDVSLVRSAIEPCRKMLEAAREAGLFVIHTREGHRSDLTDCPPAKLTRGGKTFIGEQGPKGRILVRGEKGHDIIPELYPVDGEPIIDKPGKGAFYQTDLSLILESRGIKSLIICGVTTEVCVNTTAREANDRGYEVVIPSDCTASYFPEFYRSALDMIKAQGAIVGWVSNSESLVAAIKK</sequence>
<keyword evidence="4" id="KW-1185">Reference proteome</keyword>
<dbReference type="AlphaFoldDB" id="A0A1U7JF66"/>
<organism evidence="3 4">
    <name type="scientific">Pseudovibrio exalbescens</name>
    <dbReference type="NCBI Taxonomy" id="197461"/>
    <lineage>
        <taxon>Bacteria</taxon>
        <taxon>Pseudomonadati</taxon>
        <taxon>Pseudomonadota</taxon>
        <taxon>Alphaproteobacteria</taxon>
        <taxon>Hyphomicrobiales</taxon>
        <taxon>Stappiaceae</taxon>
        <taxon>Pseudovibrio</taxon>
    </lineage>
</organism>
<dbReference type="EMBL" id="LVVZ01000020">
    <property type="protein sequence ID" value="OKL43357.1"/>
    <property type="molecule type" value="Genomic_DNA"/>
</dbReference>
<dbReference type="SUPFAM" id="SSF52499">
    <property type="entry name" value="Isochorismatase-like hydrolases"/>
    <property type="match status" value="1"/>
</dbReference>
<proteinExistence type="predicted"/>
<dbReference type="Gene3D" id="3.40.50.850">
    <property type="entry name" value="Isochorismatase-like"/>
    <property type="match status" value="1"/>
</dbReference>
<dbReference type="OrthoDB" id="8477867at2"/>
<dbReference type="GO" id="GO:0016787">
    <property type="term" value="F:hydrolase activity"/>
    <property type="evidence" value="ECO:0007669"/>
    <property type="project" value="UniProtKB-KW"/>
</dbReference>
<protein>
    <submittedName>
        <fullName evidence="3">Cysteine hydrolase</fullName>
    </submittedName>
</protein>
<dbReference type="CDD" id="cd00431">
    <property type="entry name" value="cysteine_hydrolases"/>
    <property type="match status" value="1"/>
</dbReference>
<feature type="domain" description="Isochorismatase-like" evidence="2">
    <location>
        <begin position="20"/>
        <end position="207"/>
    </location>
</feature>
<keyword evidence="1 3" id="KW-0378">Hydrolase</keyword>
<evidence type="ECO:0000256" key="1">
    <source>
        <dbReference type="ARBA" id="ARBA00022801"/>
    </source>
</evidence>
<dbReference type="PANTHER" id="PTHR43540">
    <property type="entry name" value="PEROXYUREIDOACRYLATE/UREIDOACRYLATE AMIDOHYDROLASE-RELATED"/>
    <property type="match status" value="1"/>
</dbReference>
<dbReference type="Proteomes" id="UP000185783">
    <property type="component" value="Unassembled WGS sequence"/>
</dbReference>
<dbReference type="InterPro" id="IPR000868">
    <property type="entry name" value="Isochorismatase-like_dom"/>
</dbReference>
<name>A0A1U7JF66_9HYPH</name>
<evidence type="ECO:0000313" key="3">
    <source>
        <dbReference type="EMBL" id="OKL43357.1"/>
    </source>
</evidence>
<dbReference type="RefSeq" id="WP_028481720.1">
    <property type="nucleotide sequence ID" value="NZ_LVVZ01000020.1"/>
</dbReference>
<gene>
    <name evidence="3" type="ORF">A3843_14125</name>
</gene>
<dbReference type="PANTHER" id="PTHR43540:SF9">
    <property type="entry name" value="FAMILY HYDROLASE, PUTATIVE (AFU_ORTHOLOGUE AFUA_2G08700)-RELATED"/>
    <property type="match status" value="1"/>
</dbReference>
<dbReference type="STRING" id="197461.A3843_14125"/>
<evidence type="ECO:0000313" key="4">
    <source>
        <dbReference type="Proteomes" id="UP000185783"/>
    </source>
</evidence>
<reference evidence="3 4" key="1">
    <citation type="submission" date="2016-03" db="EMBL/GenBank/DDBJ databases">
        <title>Genome sequence of Nesiotobacter sp. nov., a moderately halophilic alphaproteobacterium isolated from the Yellow Sea, China.</title>
        <authorList>
            <person name="Zhang G."/>
            <person name="Zhang R."/>
        </authorList>
    </citation>
    <scope>NUCLEOTIDE SEQUENCE [LARGE SCALE GENOMIC DNA]</scope>
    <source>
        <strain evidence="3 4">WB1-6</strain>
    </source>
</reference>
<comment type="caution">
    <text evidence="3">The sequence shown here is derived from an EMBL/GenBank/DDBJ whole genome shotgun (WGS) entry which is preliminary data.</text>
</comment>
<dbReference type="InterPro" id="IPR036380">
    <property type="entry name" value="Isochorismatase-like_sf"/>
</dbReference>
<dbReference type="Pfam" id="PF00857">
    <property type="entry name" value="Isochorismatase"/>
    <property type="match status" value="1"/>
</dbReference>